<feature type="compositionally biased region" description="Polar residues" evidence="1">
    <location>
        <begin position="45"/>
        <end position="58"/>
    </location>
</feature>
<feature type="compositionally biased region" description="Basic residues" evidence="1">
    <location>
        <begin position="1"/>
        <end position="12"/>
    </location>
</feature>
<sequence>MASSHRQKKLRLSSREALRGVNKMSTVKSTKCVRKLERPRPLRLNSDSDGASTASTIGPANGVLTDSPEPLAFPEEKVVRELERLHTSVNNGNFDATLSAQIGSLCRHARGERGLHGQLQPRCACFSLGPYYVEALVSSQLQGVGRGRQ</sequence>
<gene>
    <name evidence="2" type="ORF">HPB48_026988</name>
</gene>
<evidence type="ECO:0000313" key="3">
    <source>
        <dbReference type="Proteomes" id="UP000821853"/>
    </source>
</evidence>
<dbReference type="AlphaFoldDB" id="A0A9J6HD94"/>
<accession>A0A9J6HD94</accession>
<comment type="caution">
    <text evidence="2">The sequence shown here is derived from an EMBL/GenBank/DDBJ whole genome shotgun (WGS) entry which is preliminary data.</text>
</comment>
<dbReference type="OrthoDB" id="6357832at2759"/>
<dbReference type="Proteomes" id="UP000821853">
    <property type="component" value="Unassembled WGS sequence"/>
</dbReference>
<feature type="region of interest" description="Disordered" evidence="1">
    <location>
        <begin position="1"/>
        <end position="70"/>
    </location>
</feature>
<name>A0A9J6HD94_HAELO</name>
<evidence type="ECO:0000313" key="2">
    <source>
        <dbReference type="EMBL" id="KAH9384961.1"/>
    </source>
</evidence>
<reference evidence="2 3" key="1">
    <citation type="journal article" date="2020" name="Cell">
        <title>Large-Scale Comparative Analyses of Tick Genomes Elucidate Their Genetic Diversity and Vector Capacities.</title>
        <authorList>
            <consortium name="Tick Genome and Microbiome Consortium (TIGMIC)"/>
            <person name="Jia N."/>
            <person name="Wang J."/>
            <person name="Shi W."/>
            <person name="Du L."/>
            <person name="Sun Y."/>
            <person name="Zhan W."/>
            <person name="Jiang J.F."/>
            <person name="Wang Q."/>
            <person name="Zhang B."/>
            <person name="Ji P."/>
            <person name="Bell-Sakyi L."/>
            <person name="Cui X.M."/>
            <person name="Yuan T.T."/>
            <person name="Jiang B.G."/>
            <person name="Yang W.F."/>
            <person name="Lam T.T."/>
            <person name="Chang Q.C."/>
            <person name="Ding S.J."/>
            <person name="Wang X.J."/>
            <person name="Zhu J.G."/>
            <person name="Ruan X.D."/>
            <person name="Zhao L."/>
            <person name="Wei J.T."/>
            <person name="Ye R.Z."/>
            <person name="Que T.C."/>
            <person name="Du C.H."/>
            <person name="Zhou Y.H."/>
            <person name="Cheng J.X."/>
            <person name="Dai P.F."/>
            <person name="Guo W.B."/>
            <person name="Han X.H."/>
            <person name="Huang E.J."/>
            <person name="Li L.F."/>
            <person name="Wei W."/>
            <person name="Gao Y.C."/>
            <person name="Liu J.Z."/>
            <person name="Shao H.Z."/>
            <person name="Wang X."/>
            <person name="Wang C.C."/>
            <person name="Yang T.C."/>
            <person name="Huo Q.B."/>
            <person name="Li W."/>
            <person name="Chen H.Y."/>
            <person name="Chen S.E."/>
            <person name="Zhou L.G."/>
            <person name="Ni X.B."/>
            <person name="Tian J.H."/>
            <person name="Sheng Y."/>
            <person name="Liu T."/>
            <person name="Pan Y.S."/>
            <person name="Xia L.Y."/>
            <person name="Li J."/>
            <person name="Zhao F."/>
            <person name="Cao W.C."/>
        </authorList>
    </citation>
    <scope>NUCLEOTIDE SEQUENCE [LARGE SCALE GENOMIC DNA]</scope>
    <source>
        <strain evidence="2">HaeL-2018</strain>
    </source>
</reference>
<proteinExistence type="predicted"/>
<dbReference type="EMBL" id="JABSTR010003544">
    <property type="protein sequence ID" value="KAH9384961.1"/>
    <property type="molecule type" value="Genomic_DNA"/>
</dbReference>
<evidence type="ECO:0000256" key="1">
    <source>
        <dbReference type="SAM" id="MobiDB-lite"/>
    </source>
</evidence>
<dbReference type="VEuPathDB" id="VectorBase:HLOH_043520"/>
<keyword evidence="3" id="KW-1185">Reference proteome</keyword>
<protein>
    <submittedName>
        <fullName evidence="2">Uncharacterized protein</fullName>
    </submittedName>
</protein>
<organism evidence="2 3">
    <name type="scientific">Haemaphysalis longicornis</name>
    <name type="common">Bush tick</name>
    <dbReference type="NCBI Taxonomy" id="44386"/>
    <lineage>
        <taxon>Eukaryota</taxon>
        <taxon>Metazoa</taxon>
        <taxon>Ecdysozoa</taxon>
        <taxon>Arthropoda</taxon>
        <taxon>Chelicerata</taxon>
        <taxon>Arachnida</taxon>
        <taxon>Acari</taxon>
        <taxon>Parasitiformes</taxon>
        <taxon>Ixodida</taxon>
        <taxon>Ixodoidea</taxon>
        <taxon>Ixodidae</taxon>
        <taxon>Haemaphysalinae</taxon>
        <taxon>Haemaphysalis</taxon>
    </lineage>
</organism>